<dbReference type="AlphaFoldDB" id="A0A1I7TXP5"/>
<dbReference type="InterPro" id="IPR049636">
    <property type="entry name" value="HNF4-like_DBD"/>
</dbReference>
<dbReference type="InterPro" id="IPR001723">
    <property type="entry name" value="Nuclear_hrmn_rcpt"/>
</dbReference>
<dbReference type="PANTHER" id="PTHR46587:SF5">
    <property type="entry name" value="NUCLEAR HORMONE RECEPTOR FAMILY"/>
    <property type="match status" value="1"/>
</dbReference>
<evidence type="ECO:0000256" key="3">
    <source>
        <dbReference type="ARBA" id="ARBA00022723"/>
    </source>
</evidence>
<keyword evidence="13" id="KW-1185">Reference proteome</keyword>
<keyword evidence="5" id="KW-0862">Zinc</keyword>
<feature type="domain" description="Nuclear receptor" evidence="11">
    <location>
        <begin position="30"/>
        <end position="106"/>
    </location>
</feature>
<evidence type="ECO:0000256" key="9">
    <source>
        <dbReference type="ARBA" id="ARBA00023170"/>
    </source>
</evidence>
<proteinExistence type="inferred from homology"/>
<keyword evidence="4" id="KW-0863">Zinc-finger</keyword>
<dbReference type="Pfam" id="PF00104">
    <property type="entry name" value="Hormone_recep"/>
    <property type="match status" value="1"/>
</dbReference>
<dbReference type="InterPro" id="IPR013088">
    <property type="entry name" value="Znf_NHR/GATA"/>
</dbReference>
<evidence type="ECO:0000256" key="2">
    <source>
        <dbReference type="ARBA" id="ARBA00005993"/>
    </source>
</evidence>
<organism evidence="13 14">
    <name type="scientific">Caenorhabditis tropicalis</name>
    <dbReference type="NCBI Taxonomy" id="1561998"/>
    <lineage>
        <taxon>Eukaryota</taxon>
        <taxon>Metazoa</taxon>
        <taxon>Ecdysozoa</taxon>
        <taxon>Nematoda</taxon>
        <taxon>Chromadorea</taxon>
        <taxon>Rhabditida</taxon>
        <taxon>Rhabditina</taxon>
        <taxon>Rhabditomorpha</taxon>
        <taxon>Rhabditoidea</taxon>
        <taxon>Rhabditidae</taxon>
        <taxon>Peloderinae</taxon>
        <taxon>Caenorhabditis</taxon>
    </lineage>
</organism>
<dbReference type="GO" id="GO:0008270">
    <property type="term" value="F:zinc ion binding"/>
    <property type="evidence" value="ECO:0007669"/>
    <property type="project" value="UniProtKB-KW"/>
</dbReference>
<comment type="subcellular location">
    <subcellularLocation>
        <location evidence="1">Nucleus</location>
    </subcellularLocation>
</comment>
<keyword evidence="6" id="KW-0805">Transcription regulation</keyword>
<evidence type="ECO:0000259" key="12">
    <source>
        <dbReference type="PROSITE" id="PS51843"/>
    </source>
</evidence>
<evidence type="ECO:0000256" key="8">
    <source>
        <dbReference type="ARBA" id="ARBA00023163"/>
    </source>
</evidence>
<reference evidence="14" key="1">
    <citation type="submission" date="2016-11" db="UniProtKB">
        <authorList>
            <consortium name="WormBaseParasite"/>
        </authorList>
    </citation>
    <scope>IDENTIFICATION</scope>
</reference>
<dbReference type="GO" id="GO:0000978">
    <property type="term" value="F:RNA polymerase II cis-regulatory region sequence-specific DNA binding"/>
    <property type="evidence" value="ECO:0007669"/>
    <property type="project" value="InterPro"/>
</dbReference>
<name>A0A1I7TXP5_9PELO</name>
<dbReference type="WBParaSite" id="Csp11.Scaffold629.g12836.t1">
    <property type="protein sequence ID" value="Csp11.Scaffold629.g12836.t1"/>
    <property type="gene ID" value="Csp11.Scaffold629.g12836"/>
</dbReference>
<dbReference type="PANTHER" id="PTHR46587">
    <property type="entry name" value="NUCLEAR HORMONE RECEPTOR FAMILY"/>
    <property type="match status" value="1"/>
</dbReference>
<comment type="similarity">
    <text evidence="2">Belongs to the nuclear hormone receptor family.</text>
</comment>
<evidence type="ECO:0000313" key="14">
    <source>
        <dbReference type="WBParaSite" id="Csp11.Scaffold629.g12836.t1"/>
    </source>
</evidence>
<dbReference type="GO" id="GO:0005634">
    <property type="term" value="C:nucleus"/>
    <property type="evidence" value="ECO:0007669"/>
    <property type="project" value="UniProtKB-SubCell"/>
</dbReference>
<dbReference type="GO" id="GO:0003700">
    <property type="term" value="F:DNA-binding transcription factor activity"/>
    <property type="evidence" value="ECO:0007669"/>
    <property type="project" value="InterPro"/>
</dbReference>
<dbReference type="eggNOG" id="KOG3575">
    <property type="taxonomic scope" value="Eukaryota"/>
</dbReference>
<dbReference type="Gene3D" id="3.30.50.10">
    <property type="entry name" value="Erythroid Transcription Factor GATA-1, subunit A"/>
    <property type="match status" value="1"/>
</dbReference>
<dbReference type="PRINTS" id="PR00398">
    <property type="entry name" value="STRDHORMONER"/>
</dbReference>
<dbReference type="PRINTS" id="PR00047">
    <property type="entry name" value="STROIDFINGER"/>
</dbReference>
<dbReference type="InterPro" id="IPR035500">
    <property type="entry name" value="NHR-like_dom_sf"/>
</dbReference>
<evidence type="ECO:0000256" key="10">
    <source>
        <dbReference type="ARBA" id="ARBA00023242"/>
    </source>
</evidence>
<feature type="domain" description="NR LBD" evidence="12">
    <location>
        <begin position="139"/>
        <end position="390"/>
    </location>
</feature>
<dbReference type="SMART" id="SM00430">
    <property type="entry name" value="HOLI"/>
    <property type="match status" value="1"/>
</dbReference>
<keyword evidence="9" id="KW-0675">Receptor</keyword>
<evidence type="ECO:0000256" key="6">
    <source>
        <dbReference type="ARBA" id="ARBA00023015"/>
    </source>
</evidence>
<keyword evidence="7" id="KW-0238">DNA-binding</keyword>
<sequence length="390" mass="43936">MAPFESMDISEDVLSSSSSSASSPNSLSASEECAVCGNDVVNSSRYGAPGCLGCIVFFRRAIVRNSVFKCLKDGNCNITNEYRCACRYCRLQKCFTVGMRAEAIQRRDLVGPRNPLDIKANLRNLIDIPAGSDTTIDESKENLLQNLVTLQAEQFVKALQYFSDHGLTTHPRRAESHDVNVMLKLCINQASEWGRQLKPFKRLSIESKQSILAEYGFAFLLVDQGFKTAKEAKDGFWLLQNNSFMHSNYFLGVTEEMEIEATTNKKAEYHEKFVSELLHCVAKPFRDLEIDEIECAALKTVLLLTPSFSKRAVYSGQEGYVAAVHTQCMEELMEHSLNKFPDRGEERFGEILLLISSIRCGIKAIYNQTRVSDVFNFREFDSVVKDILLS</sequence>
<evidence type="ECO:0000256" key="1">
    <source>
        <dbReference type="ARBA" id="ARBA00004123"/>
    </source>
</evidence>
<evidence type="ECO:0000313" key="13">
    <source>
        <dbReference type="Proteomes" id="UP000095282"/>
    </source>
</evidence>
<dbReference type="Pfam" id="PF00105">
    <property type="entry name" value="zf-C4"/>
    <property type="match status" value="1"/>
</dbReference>
<dbReference type="InterPro" id="IPR001628">
    <property type="entry name" value="Znf_hrmn_rcpt"/>
</dbReference>
<dbReference type="PROSITE" id="PS51843">
    <property type="entry name" value="NR_LBD"/>
    <property type="match status" value="1"/>
</dbReference>
<dbReference type="InterPro" id="IPR000536">
    <property type="entry name" value="Nucl_hrmn_rcpt_lig-bd"/>
</dbReference>
<accession>A0A1I7TXP5</accession>
<dbReference type="SUPFAM" id="SSF57716">
    <property type="entry name" value="Glucocorticoid receptor-like (DNA-binding domain)"/>
    <property type="match status" value="1"/>
</dbReference>
<evidence type="ECO:0000256" key="4">
    <source>
        <dbReference type="ARBA" id="ARBA00022771"/>
    </source>
</evidence>
<keyword evidence="10" id="KW-0539">Nucleus</keyword>
<dbReference type="CDD" id="cd06960">
    <property type="entry name" value="NR_DBD_HNF4A"/>
    <property type="match status" value="1"/>
</dbReference>
<protein>
    <submittedName>
        <fullName evidence="14">Nuclear receptor domain-containing protein</fullName>
    </submittedName>
</protein>
<dbReference type="Gene3D" id="1.10.565.10">
    <property type="entry name" value="Retinoid X Receptor"/>
    <property type="match status" value="1"/>
</dbReference>
<dbReference type="Proteomes" id="UP000095282">
    <property type="component" value="Unplaced"/>
</dbReference>
<dbReference type="SUPFAM" id="SSF48508">
    <property type="entry name" value="Nuclear receptor ligand-binding domain"/>
    <property type="match status" value="1"/>
</dbReference>
<keyword evidence="8" id="KW-0804">Transcription</keyword>
<evidence type="ECO:0000256" key="7">
    <source>
        <dbReference type="ARBA" id="ARBA00023125"/>
    </source>
</evidence>
<dbReference type="SMART" id="SM00399">
    <property type="entry name" value="ZnF_C4"/>
    <property type="match status" value="1"/>
</dbReference>
<evidence type="ECO:0000256" key="5">
    <source>
        <dbReference type="ARBA" id="ARBA00022833"/>
    </source>
</evidence>
<keyword evidence="3" id="KW-0479">Metal-binding</keyword>
<dbReference type="PROSITE" id="PS51030">
    <property type="entry name" value="NUCLEAR_REC_DBD_2"/>
    <property type="match status" value="1"/>
</dbReference>
<evidence type="ECO:0000259" key="11">
    <source>
        <dbReference type="PROSITE" id="PS51030"/>
    </source>
</evidence>
<dbReference type="STRING" id="1561998.A0A1I7TXP5"/>